<gene>
    <name evidence="1" type="ORF">CCDG5_1935</name>
</gene>
<evidence type="ECO:0008006" key="3">
    <source>
        <dbReference type="Google" id="ProtNLM"/>
    </source>
</evidence>
<dbReference type="InterPro" id="IPR005883">
    <property type="entry name" value="PilM"/>
</dbReference>
<proteinExistence type="predicted"/>
<reference evidence="2" key="1">
    <citation type="submission" date="2014-07" db="EMBL/GenBank/DDBJ databases">
        <authorList>
            <person name="Wibberg D."/>
        </authorList>
    </citation>
    <scope>NUCLEOTIDE SEQUENCE [LARGE SCALE GENOMIC DNA]</scope>
    <source>
        <strain evidence="2">DG5</strain>
    </source>
</reference>
<dbReference type="PATRIC" id="fig|29343.3.peg.2030"/>
<dbReference type="Gene3D" id="3.30.1490.300">
    <property type="match status" value="1"/>
</dbReference>
<name>A0A078KR87_9FIRM</name>
<dbReference type="STRING" id="29343.CCDG5_1935"/>
<evidence type="ECO:0000313" key="1">
    <source>
        <dbReference type="EMBL" id="CDZ25027.1"/>
    </source>
</evidence>
<dbReference type="HOGENOM" id="CLU_770984_0_0_9"/>
<dbReference type="Pfam" id="PF11104">
    <property type="entry name" value="PilM_2"/>
    <property type="match status" value="1"/>
</dbReference>
<accession>A0A078KR87</accession>
<protein>
    <recommendedName>
        <fullName evidence="3">Type IV pilus assembly protein PilM</fullName>
    </recommendedName>
</protein>
<evidence type="ECO:0000313" key="2">
    <source>
        <dbReference type="Proteomes" id="UP000032431"/>
    </source>
</evidence>
<dbReference type="InterPro" id="IPR050696">
    <property type="entry name" value="FtsA/MreB"/>
</dbReference>
<dbReference type="Proteomes" id="UP000032431">
    <property type="component" value="Chromosome I"/>
</dbReference>
<organism evidence="1 2">
    <name type="scientific">[Clostridium] cellulosi</name>
    <dbReference type="NCBI Taxonomy" id="29343"/>
    <lineage>
        <taxon>Bacteria</taxon>
        <taxon>Bacillati</taxon>
        <taxon>Bacillota</taxon>
        <taxon>Clostridia</taxon>
        <taxon>Eubacteriales</taxon>
        <taxon>Oscillospiraceae</taxon>
        <taxon>Oscillospiraceae incertae sedis</taxon>
    </lineage>
</organism>
<dbReference type="PANTHER" id="PTHR32432:SF3">
    <property type="entry name" value="ETHANOLAMINE UTILIZATION PROTEIN EUTJ"/>
    <property type="match status" value="1"/>
</dbReference>
<dbReference type="EMBL" id="LM995447">
    <property type="protein sequence ID" value="CDZ25027.1"/>
    <property type="molecule type" value="Genomic_DNA"/>
</dbReference>
<dbReference type="AlphaFoldDB" id="A0A078KR87"/>
<dbReference type="Gene3D" id="3.30.420.40">
    <property type="match status" value="2"/>
</dbReference>
<dbReference type="PANTHER" id="PTHR32432">
    <property type="entry name" value="CELL DIVISION PROTEIN FTSA-RELATED"/>
    <property type="match status" value="1"/>
</dbReference>
<dbReference type="KEGG" id="ccel:CCDG5_1935"/>
<keyword evidence="2" id="KW-1185">Reference proteome</keyword>
<sequence>MLIAIDVNGDSVYIAEGSATPGSVEVNNCYEIVLPEGTVEDGVIKNQSALKAKISRLMSAHSFKVMSAVATFISSGAISKRLTLPPGKRSEIAGMVRNQMSQAVGDPSEYLFDYTYITPPQSKTAPVEVWAYAVERETVESFHSMFRSARLRPSALDIHPNSIQKLLRGACVNGRELKGRSTLFAEIERDYIEIHLFNGDERAFSRIAPVSASEFLMIADSLGYGRQNDVSNMETEFDNGAENSINQNAGGISYGLLDVTPQMLERDTILAEAVRQYTGRIADELQKMIQFQLMRDSTMPVSCVYLYGGLAGIKGIDMCIAQNITCPAEVVKSISKVKINDNRMLYKYLNAMGALIRLK</sequence>